<comment type="caution">
    <text evidence="1">The sequence shown here is derived from an EMBL/GenBank/DDBJ whole genome shotgun (WGS) entry which is preliminary data.</text>
</comment>
<accession>A0A318KWC4</accession>
<keyword evidence="2" id="KW-1185">Reference proteome</keyword>
<name>A0A318KWC4_9NEIS</name>
<protein>
    <submittedName>
        <fullName evidence="1">Uncharacterized protein</fullName>
    </submittedName>
</protein>
<gene>
    <name evidence="1" type="ORF">DFR34_101108</name>
</gene>
<evidence type="ECO:0000313" key="2">
    <source>
        <dbReference type="Proteomes" id="UP000247555"/>
    </source>
</evidence>
<dbReference type="AlphaFoldDB" id="A0A318KWC4"/>
<dbReference type="Proteomes" id="UP000247555">
    <property type="component" value="Unassembled WGS sequence"/>
</dbReference>
<reference evidence="1 2" key="1">
    <citation type="submission" date="2018-05" db="EMBL/GenBank/DDBJ databases">
        <title>Genomic Encyclopedia of Type Strains, Phase IV (KMG-IV): sequencing the most valuable type-strain genomes for metagenomic binning, comparative biology and taxonomic classification.</title>
        <authorList>
            <person name="Goeker M."/>
        </authorList>
    </citation>
    <scope>NUCLEOTIDE SEQUENCE [LARGE SCALE GENOMIC DNA]</scope>
    <source>
        <strain evidence="1 2">DSM 29661</strain>
    </source>
</reference>
<sequence length="123" mass="14215">MIHLEYLINNNKQSIICFVEITYRKIYHIRQTGRVECRRWLGKGMNHINCYEAAQPGAFPLFPRATPSQLAHPPITHPQFGIQTDFQLAYPAHAIHQQQGLALGQQWMFRQGRVGRLGFQMNG</sequence>
<organism evidence="1 2">
    <name type="scientific">Rivihabitans pingtungensis</name>
    <dbReference type="NCBI Taxonomy" id="1054498"/>
    <lineage>
        <taxon>Bacteria</taxon>
        <taxon>Pseudomonadati</taxon>
        <taxon>Pseudomonadota</taxon>
        <taxon>Betaproteobacteria</taxon>
        <taxon>Neisseriales</taxon>
        <taxon>Aquaspirillaceae</taxon>
        <taxon>Rivihabitans</taxon>
    </lineage>
</organism>
<evidence type="ECO:0000313" key="1">
    <source>
        <dbReference type="EMBL" id="PXX81879.1"/>
    </source>
</evidence>
<proteinExistence type="predicted"/>
<dbReference type="EMBL" id="QJKI01000001">
    <property type="protein sequence ID" value="PXX81879.1"/>
    <property type="molecule type" value="Genomic_DNA"/>
</dbReference>